<evidence type="ECO:0000313" key="1">
    <source>
        <dbReference type="EMBL" id="MEJ8854503.1"/>
    </source>
</evidence>
<gene>
    <name evidence="1" type="ORF">WKW79_07980</name>
</gene>
<proteinExistence type="predicted"/>
<name>A0ABU8X3X6_9BURK</name>
<dbReference type="Proteomes" id="UP001367030">
    <property type="component" value="Unassembled WGS sequence"/>
</dbReference>
<organism evidence="1 2">
    <name type="scientific">Variovorax robiniae</name>
    <dbReference type="NCBI Taxonomy" id="1836199"/>
    <lineage>
        <taxon>Bacteria</taxon>
        <taxon>Pseudomonadati</taxon>
        <taxon>Pseudomonadota</taxon>
        <taxon>Betaproteobacteria</taxon>
        <taxon>Burkholderiales</taxon>
        <taxon>Comamonadaceae</taxon>
        <taxon>Variovorax</taxon>
    </lineage>
</organism>
<reference evidence="1 2" key="1">
    <citation type="submission" date="2024-03" db="EMBL/GenBank/DDBJ databases">
        <title>Novel species of the genus Variovorax.</title>
        <authorList>
            <person name="Liu Q."/>
            <person name="Xin Y.-H."/>
        </authorList>
    </citation>
    <scope>NUCLEOTIDE SEQUENCE [LARGE SCALE GENOMIC DNA]</scope>
    <source>
        <strain evidence="1 2">KACC 18901</strain>
    </source>
</reference>
<keyword evidence="2" id="KW-1185">Reference proteome</keyword>
<comment type="caution">
    <text evidence="1">The sequence shown here is derived from an EMBL/GenBank/DDBJ whole genome shotgun (WGS) entry which is preliminary data.</text>
</comment>
<protein>
    <submittedName>
        <fullName evidence="1">Uncharacterized protein</fullName>
    </submittedName>
</protein>
<accession>A0ABU8X3X6</accession>
<sequence length="188" mass="21327">MHFRKLRITGPGAQPYALDQPMFVYDRNLLLATLEPVPLLNSGTEIHVEAFNPTHLVRQDYRHVGRLIFLEICAFISERFPQIQAINFALSRRVDILGGGEQQAMRRAESMERIGAINVRIRPKPNALPGHFVVSGVWAYSEQNLAALKQVLEEERALYRKRPIGSSTPERSKVLGAIRQWVTGRETA</sequence>
<dbReference type="RefSeq" id="WP_340334561.1">
    <property type="nucleotide sequence ID" value="NZ_JBBKZS010000002.1"/>
</dbReference>
<dbReference type="EMBL" id="JBBKZS010000002">
    <property type="protein sequence ID" value="MEJ8854503.1"/>
    <property type="molecule type" value="Genomic_DNA"/>
</dbReference>
<evidence type="ECO:0000313" key="2">
    <source>
        <dbReference type="Proteomes" id="UP001367030"/>
    </source>
</evidence>